<gene>
    <name evidence="3" type="primary">blaOXA</name>
    <name evidence="3" type="ORF">MUB46_02800</name>
</gene>
<protein>
    <submittedName>
        <fullName evidence="3">Class D beta-lactamase</fullName>
        <ecNumber evidence="3">3.5.2.6</ecNumber>
    </submittedName>
</protein>
<feature type="domain" description="Penicillin-binding protein transpeptidase" evidence="2">
    <location>
        <begin position="26"/>
        <end position="242"/>
    </location>
</feature>
<dbReference type="GO" id="GO:0008800">
    <property type="term" value="F:beta-lactamase activity"/>
    <property type="evidence" value="ECO:0007669"/>
    <property type="project" value="UniProtKB-EC"/>
</dbReference>
<dbReference type="NCBIfam" id="NF000270">
    <property type="entry name" value="bla_class_D_alt"/>
    <property type="match status" value="1"/>
</dbReference>
<evidence type="ECO:0000313" key="3">
    <source>
        <dbReference type="EMBL" id="MCT8970780.1"/>
    </source>
</evidence>
<evidence type="ECO:0000256" key="1">
    <source>
        <dbReference type="SAM" id="SignalP"/>
    </source>
</evidence>
<keyword evidence="4" id="KW-1185">Reference proteome</keyword>
<dbReference type="InterPro" id="IPR001460">
    <property type="entry name" value="PCN-bd_Tpept"/>
</dbReference>
<feature type="signal peptide" evidence="1">
    <location>
        <begin position="1"/>
        <end position="22"/>
    </location>
</feature>
<evidence type="ECO:0000313" key="4">
    <source>
        <dbReference type="Proteomes" id="UP001320898"/>
    </source>
</evidence>
<dbReference type="GO" id="GO:0008658">
    <property type="term" value="F:penicillin binding"/>
    <property type="evidence" value="ECO:0007669"/>
    <property type="project" value="InterPro"/>
</dbReference>
<dbReference type="SUPFAM" id="SSF56601">
    <property type="entry name" value="beta-lactamase/transpeptidase-like"/>
    <property type="match status" value="1"/>
</dbReference>
<dbReference type="InterPro" id="IPR012338">
    <property type="entry name" value="Beta-lactam/transpept-like"/>
</dbReference>
<dbReference type="AlphaFoldDB" id="A0AAW5QUU2"/>
<dbReference type="RefSeq" id="WP_261614333.1">
    <property type="nucleotide sequence ID" value="NZ_JALIDZ010000001.1"/>
</dbReference>
<reference evidence="3 4" key="1">
    <citation type="submission" date="2022-04" db="EMBL/GenBank/DDBJ databases">
        <authorList>
            <person name="Ye Y.-Q."/>
            <person name="Du Z.-J."/>
        </authorList>
    </citation>
    <scope>NUCLEOTIDE SEQUENCE [LARGE SCALE GENOMIC DNA]</scope>
    <source>
        <strain evidence="3 4">A6E488</strain>
    </source>
</reference>
<dbReference type="EC" id="3.5.2.6" evidence="3"/>
<sequence length="266" mass="29453">MNALVIAFALMVSSVWASQARADTVCTLVCDAATGAVLLEEGDCRSRVTPASTFKVPLAVMAFDSGILTDAHTPVMSFRSGDPDWGGAKWTRDTGPADWMRYSVLWYSRRITHAMGTEALTRYAQDFGYGNADFTGDPGFDNGLERAWVASSLRVSPHEQAAFLRALVLDTLPVRPQAMAQAREIVESHRVGDWVIRGKTGTAYPRRADRSFDYARGWGWYVGWGKNGDRTLTFVRLTQARGRLSGSPGNLTRDAFLRQWPRLVEP</sequence>
<dbReference type="Pfam" id="PF00905">
    <property type="entry name" value="Transpeptidase"/>
    <property type="match status" value="1"/>
</dbReference>
<keyword evidence="3" id="KW-0378">Hydrolase</keyword>
<dbReference type="Proteomes" id="UP001320898">
    <property type="component" value="Unassembled WGS sequence"/>
</dbReference>
<dbReference type="EMBL" id="JALIDZ010000001">
    <property type="protein sequence ID" value="MCT8970780.1"/>
    <property type="molecule type" value="Genomic_DNA"/>
</dbReference>
<proteinExistence type="predicted"/>
<organism evidence="3 4">
    <name type="scientific">Microbaculum marinisediminis</name>
    <dbReference type="NCBI Taxonomy" id="2931392"/>
    <lineage>
        <taxon>Bacteria</taxon>
        <taxon>Pseudomonadati</taxon>
        <taxon>Pseudomonadota</taxon>
        <taxon>Alphaproteobacteria</taxon>
        <taxon>Hyphomicrobiales</taxon>
        <taxon>Tepidamorphaceae</taxon>
        <taxon>Microbaculum</taxon>
    </lineage>
</organism>
<feature type="chain" id="PRO_5043431337" evidence="1">
    <location>
        <begin position="23"/>
        <end position="266"/>
    </location>
</feature>
<accession>A0AAW5QUU2</accession>
<dbReference type="Gene3D" id="3.40.710.10">
    <property type="entry name" value="DD-peptidase/beta-lactamase superfamily"/>
    <property type="match status" value="1"/>
</dbReference>
<evidence type="ECO:0000259" key="2">
    <source>
        <dbReference type="Pfam" id="PF00905"/>
    </source>
</evidence>
<keyword evidence="1" id="KW-0732">Signal</keyword>
<name>A0AAW5QUU2_9HYPH</name>
<comment type="caution">
    <text evidence="3">The sequence shown here is derived from an EMBL/GenBank/DDBJ whole genome shotgun (WGS) entry which is preliminary data.</text>
</comment>